<evidence type="ECO:0000256" key="5">
    <source>
        <dbReference type="SAM" id="Coils"/>
    </source>
</evidence>
<evidence type="ECO:0000256" key="1">
    <source>
        <dbReference type="ARBA" id="ARBA00008894"/>
    </source>
</evidence>
<dbReference type="PRINTS" id="PR00364">
    <property type="entry name" value="DISEASERSIST"/>
</dbReference>
<evidence type="ECO:0000313" key="10">
    <source>
        <dbReference type="RefSeq" id="XP_048326173.2"/>
    </source>
</evidence>
<dbReference type="Pfam" id="PF23247">
    <property type="entry name" value="LRR_RPS2"/>
    <property type="match status" value="3"/>
</dbReference>
<feature type="transmembrane region" description="Helical" evidence="6">
    <location>
        <begin position="7"/>
        <end position="24"/>
    </location>
</feature>
<dbReference type="Gene3D" id="1.10.8.430">
    <property type="entry name" value="Helical domain of apoptotic protease-activating factors"/>
    <property type="match status" value="1"/>
</dbReference>
<dbReference type="GeneID" id="107412960"/>
<evidence type="ECO:0000313" key="8">
    <source>
        <dbReference type="Proteomes" id="UP001652623"/>
    </source>
</evidence>
<accession>A0A6P6FZ64</accession>
<organism evidence="8 9">
    <name type="scientific">Ziziphus jujuba</name>
    <name type="common">Chinese jujube</name>
    <name type="synonym">Ziziphus sativa</name>
    <dbReference type="NCBI Taxonomy" id="326968"/>
    <lineage>
        <taxon>Eukaryota</taxon>
        <taxon>Viridiplantae</taxon>
        <taxon>Streptophyta</taxon>
        <taxon>Embryophyta</taxon>
        <taxon>Tracheophyta</taxon>
        <taxon>Spermatophyta</taxon>
        <taxon>Magnoliopsida</taxon>
        <taxon>eudicotyledons</taxon>
        <taxon>Gunneridae</taxon>
        <taxon>Pentapetalae</taxon>
        <taxon>rosids</taxon>
        <taxon>fabids</taxon>
        <taxon>Rosales</taxon>
        <taxon>Rhamnaceae</taxon>
        <taxon>Paliureae</taxon>
        <taxon>Ziziphus</taxon>
    </lineage>
</organism>
<evidence type="ECO:0000259" key="7">
    <source>
        <dbReference type="SMART" id="SM00382"/>
    </source>
</evidence>
<dbReference type="Proteomes" id="UP001652623">
    <property type="component" value="Chromosome 8"/>
</dbReference>
<dbReference type="InterPro" id="IPR003593">
    <property type="entry name" value="AAA+_ATPase"/>
</dbReference>
<evidence type="ECO:0000256" key="4">
    <source>
        <dbReference type="ARBA" id="ARBA00022840"/>
    </source>
</evidence>
<evidence type="ECO:0000256" key="3">
    <source>
        <dbReference type="ARBA" id="ARBA00022821"/>
    </source>
</evidence>
<feature type="transmembrane region" description="Helical" evidence="6">
    <location>
        <begin position="30"/>
        <end position="52"/>
    </location>
</feature>
<keyword evidence="4" id="KW-0067">ATP-binding</keyword>
<dbReference type="RefSeq" id="XP_048326173.2">
    <property type="nucleotide sequence ID" value="XM_048470216.2"/>
</dbReference>
<feature type="domain" description="AAA+ ATPase" evidence="7">
    <location>
        <begin position="318"/>
        <end position="477"/>
    </location>
</feature>
<evidence type="ECO:0000313" key="9">
    <source>
        <dbReference type="RefSeq" id="XP_024927287.3"/>
    </source>
</evidence>
<feature type="transmembrane region" description="Helical" evidence="6">
    <location>
        <begin position="64"/>
        <end position="88"/>
    </location>
</feature>
<keyword evidence="6" id="KW-1133">Transmembrane helix</keyword>
<keyword evidence="6" id="KW-0472">Membrane</keyword>
<keyword evidence="3" id="KW-0611">Plant defense</keyword>
<dbReference type="SMART" id="SM00382">
    <property type="entry name" value="AAA"/>
    <property type="match status" value="1"/>
</dbReference>
<dbReference type="SUPFAM" id="SSF52058">
    <property type="entry name" value="L domain-like"/>
    <property type="match status" value="2"/>
</dbReference>
<name>A0A6P6FZ64_ZIZJJ</name>
<dbReference type="PANTHER" id="PTHR33463">
    <property type="entry name" value="NB-ARC DOMAIN-CONTAINING PROTEIN-RELATED"/>
    <property type="match status" value="1"/>
</dbReference>
<keyword evidence="5" id="KW-0175">Coiled coil</keyword>
<dbReference type="PANTHER" id="PTHR33463:SF198">
    <property type="entry name" value="RPP4C3"/>
    <property type="match status" value="1"/>
</dbReference>
<dbReference type="InterPro" id="IPR050905">
    <property type="entry name" value="Plant_NBS-LRR"/>
</dbReference>
<keyword evidence="8" id="KW-1185">Reference proteome</keyword>
<dbReference type="Gene3D" id="3.40.50.300">
    <property type="entry name" value="P-loop containing nucleotide triphosphate hydrolases"/>
    <property type="match status" value="1"/>
</dbReference>
<dbReference type="InterPro" id="IPR027417">
    <property type="entry name" value="P-loop_NTPase"/>
</dbReference>
<dbReference type="InterPro" id="IPR032675">
    <property type="entry name" value="LRR_dom_sf"/>
</dbReference>
<evidence type="ECO:0000256" key="2">
    <source>
        <dbReference type="ARBA" id="ARBA00022741"/>
    </source>
</evidence>
<dbReference type="SUPFAM" id="SSF52540">
    <property type="entry name" value="P-loop containing nucleoside triphosphate hydrolases"/>
    <property type="match status" value="1"/>
</dbReference>
<dbReference type="Gene3D" id="3.80.10.10">
    <property type="entry name" value="Ribonuclease Inhibitor"/>
    <property type="match status" value="4"/>
</dbReference>
<dbReference type="Pfam" id="PF00931">
    <property type="entry name" value="NB-ARC"/>
    <property type="match status" value="1"/>
</dbReference>
<sequence length="1518" mass="173849">MHIYIYIYIYYVLPLCFWNSYIFFTFYCLRYVIICYSCIALPYFPCFHLLIFRYEASQSSFNLIFSDFLLFSLLIYKNLFLTLCLISSTQYFNIYFKHNSPPTPQKKKRKKKKGTGLQLKEATILPRKLHLYSQPICSCRKSAMECLVAIVTKISEGTFAPVASEFSNIYHYKRNVNNLKSQILRLKGENERLQHSVDEAGKNGEEIEGAVEEWMNGVTGIIEKANDEFFRDEDYAKPLCSSKLFPNLVSRRRLSKIANSLAEAAGTEMQRANTLFQKVSYRVAPQSAAIDMTKGGYMIFQSRTSTFNRIMEALRNPDVKMIGVYGMGGVGKTMLAKEVARKAVEDDKLFKKVVIVAVSQTPDPHKIQKEIADQLGLKFGDNEDDKNVRAKRLRQQLGREEKMLLVIDDIWEKLELYEVGIAFGNDSKNDSKILLTSRSLDVVCNDMDAAMNFPIDDLPSDEAKAMFDKIVGDKSIQNKDIQALATEIVKECGGLPIAIATVASALKKKAYPIWSNALQELRTSAPTNIQGMNKKVYSSIKLSYDFLESNEAKSLLLILGIYSGDSGLEIEDLLRCAMGLEPFQSITNLEDGRNKVLTLIDKLKASSLLLNADSVRRVKMHDVVRDVVILIGSEKHNMLCLRNAAELENSKKLKVATAISLPNFEDDAHQLPKSLECPQLEFFYVHNRSFHKNPNLQIPNHFFEAMKELKVLDLTSVCLKPLPSSFEFLKNLHTLFLNSCEIEDVALIGELRNLKILDLAYSKISNFPGQIGQLTRLQLLNLSCCSMLEVIECNVISNLVHLEELYMLGSFTRWDIQGDHSGRRNASLVELKNLSRLTTLHLHIPDVHVMPKGLFTVNLKRYDILIGEGPRYLDYSFDSRRPTSRKLELIELNISRLPECHGLEALLKRSEVLNLYGSTGLNNVIHELDREGFPELKHLKIVNNDEMQYIINSMDQRYHSQNAFFPSLESLHLENLKKLERIWHGELLINSFGKLRVARVKDCERLNNLLSSSSVRDIEEIKVINCKMMSEIATYGMEDDHPYRILAKIEFPHLRSLILKSSPNLAHFPFSKLEATFTGHRKEEEPLLDVNRPLPFFYPMVALPSLKDLELSTLNSEKLLPDHPPENFNMQNLTNLKIHGCNSLKYLLSFDMARNIVRLQHLEVRGCSVMEDVLAINDKERMVKEELLPNLKFLVLDDLPNLKRFCSKSWAEFSSLARLRITNCPKLKIEDSIRKLPRLNILILKRIMVAQEAMWNCQYEIDHEGLNEDDQEQAGMFPCLKLLILIELTDRLMDSWKKNYHPAGRAFQNLKHLFVVKCHTLKNLVPASISFQALRCLVVSECHGMEYLFTPSAVKSLTQLREMMIGKCERMIQIIADYNGSETEEGTEIVFDRLEELRLSNLQNLGSFYSGNCVMRFPNLQRLIFKYCPQMVSFCEGNISAPKLKKLILSIKEDGGEDEDEDKAHEEISTEIMENDIDLDDDRELHFDNDEFSSYPMQKLVEGDINAATRKLWLNNQG</sequence>
<dbReference type="InterPro" id="IPR057135">
    <property type="entry name" value="At4g27190-like_LRR"/>
</dbReference>
<dbReference type="GO" id="GO:0005524">
    <property type="term" value="F:ATP binding"/>
    <property type="evidence" value="ECO:0007669"/>
    <property type="project" value="UniProtKB-KW"/>
</dbReference>
<dbReference type="InterPro" id="IPR042197">
    <property type="entry name" value="Apaf_helical"/>
</dbReference>
<protein>
    <submittedName>
        <fullName evidence="9 10">Disease resistance protein At4g27190 isoform X1</fullName>
    </submittedName>
</protein>
<dbReference type="KEGG" id="zju:107412960"/>
<dbReference type="GO" id="GO:0006952">
    <property type="term" value="P:defense response"/>
    <property type="evidence" value="ECO:0007669"/>
    <property type="project" value="UniProtKB-KW"/>
</dbReference>
<proteinExistence type="inferred from homology"/>
<evidence type="ECO:0000256" key="6">
    <source>
        <dbReference type="SAM" id="Phobius"/>
    </source>
</evidence>
<keyword evidence="6" id="KW-0812">Transmembrane</keyword>
<gene>
    <name evidence="9 10" type="primary">LOC107412960</name>
</gene>
<comment type="similarity">
    <text evidence="1">Belongs to the disease resistance NB-LRR family.</text>
</comment>
<feature type="coiled-coil region" evidence="5">
    <location>
        <begin position="176"/>
        <end position="203"/>
    </location>
</feature>
<keyword evidence="2" id="KW-0547">Nucleotide-binding</keyword>
<dbReference type="InParanoid" id="A0A6P6FZ64"/>
<reference evidence="9 10" key="1">
    <citation type="submission" date="2025-05" db="UniProtKB">
        <authorList>
            <consortium name="RefSeq"/>
        </authorList>
    </citation>
    <scope>IDENTIFICATION</scope>
    <source>
        <tissue evidence="9 10">Seedling</tissue>
    </source>
</reference>
<dbReference type="RefSeq" id="XP_024927287.3">
    <property type="nucleotide sequence ID" value="XM_025071519.3"/>
</dbReference>
<dbReference type="GO" id="GO:0043531">
    <property type="term" value="F:ADP binding"/>
    <property type="evidence" value="ECO:0007669"/>
    <property type="project" value="InterPro"/>
</dbReference>
<dbReference type="InterPro" id="IPR002182">
    <property type="entry name" value="NB-ARC"/>
</dbReference>